<gene>
    <name evidence="2" type="ORF">CEXT_569871</name>
</gene>
<protein>
    <submittedName>
        <fullName evidence="2">Uncharacterized protein</fullName>
    </submittedName>
</protein>
<keyword evidence="3" id="KW-1185">Reference proteome</keyword>
<dbReference type="AlphaFoldDB" id="A0AAV4VX03"/>
<feature type="compositionally biased region" description="Basic and acidic residues" evidence="1">
    <location>
        <begin position="90"/>
        <end position="104"/>
    </location>
</feature>
<dbReference type="Proteomes" id="UP001054945">
    <property type="component" value="Unassembled WGS sequence"/>
</dbReference>
<reference evidence="2 3" key="1">
    <citation type="submission" date="2021-06" db="EMBL/GenBank/DDBJ databases">
        <title>Caerostris extrusa draft genome.</title>
        <authorList>
            <person name="Kono N."/>
            <person name="Arakawa K."/>
        </authorList>
    </citation>
    <scope>NUCLEOTIDE SEQUENCE [LARGE SCALE GENOMIC DNA]</scope>
</reference>
<organism evidence="2 3">
    <name type="scientific">Caerostris extrusa</name>
    <name type="common">Bark spider</name>
    <name type="synonym">Caerostris bankana</name>
    <dbReference type="NCBI Taxonomy" id="172846"/>
    <lineage>
        <taxon>Eukaryota</taxon>
        <taxon>Metazoa</taxon>
        <taxon>Ecdysozoa</taxon>
        <taxon>Arthropoda</taxon>
        <taxon>Chelicerata</taxon>
        <taxon>Arachnida</taxon>
        <taxon>Araneae</taxon>
        <taxon>Araneomorphae</taxon>
        <taxon>Entelegynae</taxon>
        <taxon>Araneoidea</taxon>
        <taxon>Araneidae</taxon>
        <taxon>Caerostris</taxon>
    </lineage>
</organism>
<feature type="region of interest" description="Disordered" evidence="1">
    <location>
        <begin position="59"/>
        <end position="104"/>
    </location>
</feature>
<dbReference type="EMBL" id="BPLR01015122">
    <property type="protein sequence ID" value="GIY73800.1"/>
    <property type="molecule type" value="Genomic_DNA"/>
</dbReference>
<evidence type="ECO:0000313" key="2">
    <source>
        <dbReference type="EMBL" id="GIY73800.1"/>
    </source>
</evidence>
<comment type="caution">
    <text evidence="2">The sequence shown here is derived from an EMBL/GenBank/DDBJ whole genome shotgun (WGS) entry which is preliminary data.</text>
</comment>
<sequence length="123" mass="13666">MTAFLHTTTAPSPELFVVSSPQVLEMSFQDITPTLAKLRIGIRDLLKLLNTFCVVSHSQEVQPAQGEEGGSEGPGEGAGAATQQPSVRRPGVERPQTRPHHREAYLPRADKWFYIPQKTFIKR</sequence>
<proteinExistence type="predicted"/>
<evidence type="ECO:0000313" key="3">
    <source>
        <dbReference type="Proteomes" id="UP001054945"/>
    </source>
</evidence>
<feature type="compositionally biased region" description="Gly residues" evidence="1">
    <location>
        <begin position="67"/>
        <end position="78"/>
    </location>
</feature>
<accession>A0AAV4VX03</accession>
<evidence type="ECO:0000256" key="1">
    <source>
        <dbReference type="SAM" id="MobiDB-lite"/>
    </source>
</evidence>
<name>A0AAV4VX03_CAEEX</name>